<evidence type="ECO:0000256" key="1">
    <source>
        <dbReference type="ARBA" id="ARBA00021948"/>
    </source>
</evidence>
<accession>A0A5R9GF33</accession>
<gene>
    <name evidence="2" type="ORF">FE782_06340</name>
</gene>
<evidence type="ECO:0000313" key="2">
    <source>
        <dbReference type="EMBL" id="TLS52986.1"/>
    </source>
</evidence>
<organism evidence="2 3">
    <name type="scientific">Paenibacillus antri</name>
    <dbReference type="NCBI Taxonomy" id="2582848"/>
    <lineage>
        <taxon>Bacteria</taxon>
        <taxon>Bacillati</taxon>
        <taxon>Bacillota</taxon>
        <taxon>Bacilli</taxon>
        <taxon>Bacillales</taxon>
        <taxon>Paenibacillaceae</taxon>
        <taxon>Paenibacillus</taxon>
    </lineage>
</organism>
<dbReference type="InterPro" id="IPR005238">
    <property type="entry name" value="ComB-like"/>
</dbReference>
<keyword evidence="3" id="KW-1185">Reference proteome</keyword>
<reference evidence="2 3" key="1">
    <citation type="submission" date="2019-05" db="EMBL/GenBank/DDBJ databases">
        <authorList>
            <person name="Narsing Rao M.P."/>
            <person name="Li W.J."/>
        </authorList>
    </citation>
    <scope>NUCLEOTIDE SEQUENCE [LARGE SCALE GENOMIC DNA]</scope>
    <source>
        <strain evidence="2 3">SYSU_K30003</strain>
    </source>
</reference>
<dbReference type="Proteomes" id="UP000309676">
    <property type="component" value="Unassembled WGS sequence"/>
</dbReference>
<dbReference type="EMBL" id="VCIW01000003">
    <property type="protein sequence ID" value="TLS52986.1"/>
    <property type="molecule type" value="Genomic_DNA"/>
</dbReference>
<dbReference type="Pfam" id="PF04029">
    <property type="entry name" value="2-ph_phosp"/>
    <property type="match status" value="1"/>
</dbReference>
<dbReference type="InterPro" id="IPR036702">
    <property type="entry name" value="ComB-like_sf"/>
</dbReference>
<dbReference type="Gene3D" id="3.90.1560.10">
    <property type="entry name" value="ComB-like"/>
    <property type="match status" value="1"/>
</dbReference>
<protein>
    <recommendedName>
        <fullName evidence="1">Probable 2-phosphosulfolactate phosphatase</fullName>
    </recommendedName>
</protein>
<dbReference type="GO" id="GO:0000287">
    <property type="term" value="F:magnesium ion binding"/>
    <property type="evidence" value="ECO:0007669"/>
    <property type="project" value="InterPro"/>
</dbReference>
<proteinExistence type="predicted"/>
<dbReference type="SUPFAM" id="SSF142823">
    <property type="entry name" value="ComB-like"/>
    <property type="match status" value="1"/>
</dbReference>
<comment type="caution">
    <text evidence="2">The sequence shown here is derived from an EMBL/GenBank/DDBJ whole genome shotgun (WGS) entry which is preliminary data.</text>
</comment>
<name>A0A5R9GF33_9BACL</name>
<sequence>MAAAMEGAYRHFEHRLEDALLGSDTGSRLVALGYREDVVFCARRDVYRLTPILSGGELRPFECGLGLF</sequence>
<dbReference type="GO" id="GO:0050532">
    <property type="term" value="F:2-phosphosulfolactate phosphatase activity"/>
    <property type="evidence" value="ECO:0007669"/>
    <property type="project" value="InterPro"/>
</dbReference>
<dbReference type="OrthoDB" id="4913at2"/>
<evidence type="ECO:0000313" key="3">
    <source>
        <dbReference type="Proteomes" id="UP000309676"/>
    </source>
</evidence>
<dbReference type="AlphaFoldDB" id="A0A5R9GF33"/>